<dbReference type="OrthoDB" id="822214at2"/>
<sequence>MIKFFRKIRQQLVYENNVTKYMRYAIGEIVLVVIGILIALSLNNWNEGRKGRVYENKALKEISVALKTDSIVNKGIQERVQKRDTAINNILSYLKTGATNADSMLIENLKDSNTGIKLSFNGGAYEALKSKGLEYISNDSLRNLIVVTYEFWLPRNEIFGDSGRKDYILNNIDQLHEKVTDLYIESNGGNNSIKESIILNSYEKREALMRLMNLQMELSESYRGLLHNQSRIINRVQTQIRLELEKFDH</sequence>
<reference evidence="3" key="1">
    <citation type="submission" date="2016-10" db="EMBL/GenBank/DDBJ databases">
        <authorList>
            <person name="Varghese N."/>
            <person name="Submissions S."/>
        </authorList>
    </citation>
    <scope>NUCLEOTIDE SEQUENCE [LARGE SCALE GENOMIC DNA]</scope>
    <source>
        <strain evidence="3">IBRC-M 10761</strain>
    </source>
</reference>
<dbReference type="InterPro" id="IPR045749">
    <property type="entry name" value="DUF6090"/>
</dbReference>
<proteinExistence type="predicted"/>
<protein>
    <submittedName>
        <fullName evidence="2">Uncharacterized protein</fullName>
    </submittedName>
</protein>
<organism evidence="2 3">
    <name type="scientific">Cyclobacterium xiamenense</name>
    <dbReference type="NCBI Taxonomy" id="1297121"/>
    <lineage>
        <taxon>Bacteria</taxon>
        <taxon>Pseudomonadati</taxon>
        <taxon>Bacteroidota</taxon>
        <taxon>Cytophagia</taxon>
        <taxon>Cytophagales</taxon>
        <taxon>Cyclobacteriaceae</taxon>
        <taxon>Cyclobacterium</taxon>
    </lineage>
</organism>
<keyword evidence="3" id="KW-1185">Reference proteome</keyword>
<gene>
    <name evidence="2" type="ORF">SAMN05192553_105119</name>
</gene>
<evidence type="ECO:0000256" key="1">
    <source>
        <dbReference type="SAM" id="Phobius"/>
    </source>
</evidence>
<dbReference type="Proteomes" id="UP000199403">
    <property type="component" value="Unassembled WGS sequence"/>
</dbReference>
<accession>A0A1H6ZWF4</accession>
<name>A0A1H6ZWF4_9BACT</name>
<keyword evidence="1" id="KW-0812">Transmembrane</keyword>
<dbReference type="AlphaFoldDB" id="A0A1H6ZWF4"/>
<dbReference type="RefSeq" id="WP_092176432.1">
    <property type="nucleotide sequence ID" value="NZ_FNZH01000005.1"/>
</dbReference>
<dbReference type="STRING" id="1416801.SAMN05192553_105119"/>
<evidence type="ECO:0000313" key="3">
    <source>
        <dbReference type="Proteomes" id="UP000199403"/>
    </source>
</evidence>
<keyword evidence="1" id="KW-1133">Transmembrane helix</keyword>
<feature type="transmembrane region" description="Helical" evidence="1">
    <location>
        <begin position="21"/>
        <end position="42"/>
    </location>
</feature>
<keyword evidence="1" id="KW-0472">Membrane</keyword>
<dbReference type="EMBL" id="FNZH01000005">
    <property type="protein sequence ID" value="SEJ56514.1"/>
    <property type="molecule type" value="Genomic_DNA"/>
</dbReference>
<evidence type="ECO:0000313" key="2">
    <source>
        <dbReference type="EMBL" id="SEJ56514.1"/>
    </source>
</evidence>
<dbReference type="Pfam" id="PF19578">
    <property type="entry name" value="DUF6090"/>
    <property type="match status" value="1"/>
</dbReference>